<dbReference type="GeneID" id="78773190"/>
<accession>A0A6A5HQU2</accession>
<dbReference type="RefSeq" id="XP_053591362.1">
    <property type="nucleotide sequence ID" value="XM_053722717.1"/>
</dbReference>
<dbReference type="Proteomes" id="UP000483820">
    <property type="component" value="Chromosome I"/>
</dbReference>
<dbReference type="CTD" id="78773190"/>
<evidence type="ECO:0000313" key="2">
    <source>
        <dbReference type="EMBL" id="KAF1769046.1"/>
    </source>
</evidence>
<sequence length="281" mass="31444">MAGISDKTMGDKTETETSQTNCLGSSLKEVVKNPKTSTPNDGIQVRPENYGLHFITPINKPSETSTSIILREENSNRTFVVKKANSPRKKEHFMKCCMTREESPLREVSVLSDGSPIPDKSSSRLLSCSSNSIDWKDVDSSVSNTRISKLEMELRTMTEQCRVEIQKISDLEGKLEENEKVLETRSNWLEAEVGRLQTTLVAKEVAPEKARLVELERELSSETAKSTIHISNSSFSVLPTITVVDVEKSNKSYNFYSIIAVFDEHGGQDDKWLATMASAFR</sequence>
<gene>
    <name evidence="2" type="ORF">GCK72_000859</name>
</gene>
<comment type="caution">
    <text evidence="2">The sequence shown here is derived from an EMBL/GenBank/DDBJ whole genome shotgun (WGS) entry which is preliminary data.</text>
</comment>
<dbReference type="EMBL" id="WUAV01000001">
    <property type="protein sequence ID" value="KAF1769046.1"/>
    <property type="molecule type" value="Genomic_DNA"/>
</dbReference>
<evidence type="ECO:0000256" key="1">
    <source>
        <dbReference type="SAM" id="MobiDB-lite"/>
    </source>
</evidence>
<name>A0A6A5HQU2_CAERE</name>
<protein>
    <submittedName>
        <fullName evidence="2">Uncharacterized protein</fullName>
    </submittedName>
</protein>
<dbReference type="KEGG" id="crq:GCK72_000859"/>
<evidence type="ECO:0000313" key="3">
    <source>
        <dbReference type="Proteomes" id="UP000483820"/>
    </source>
</evidence>
<organism evidence="2 3">
    <name type="scientific">Caenorhabditis remanei</name>
    <name type="common">Caenorhabditis vulgaris</name>
    <dbReference type="NCBI Taxonomy" id="31234"/>
    <lineage>
        <taxon>Eukaryota</taxon>
        <taxon>Metazoa</taxon>
        <taxon>Ecdysozoa</taxon>
        <taxon>Nematoda</taxon>
        <taxon>Chromadorea</taxon>
        <taxon>Rhabditida</taxon>
        <taxon>Rhabditina</taxon>
        <taxon>Rhabditomorpha</taxon>
        <taxon>Rhabditoidea</taxon>
        <taxon>Rhabditidae</taxon>
        <taxon>Peloderinae</taxon>
        <taxon>Caenorhabditis</taxon>
    </lineage>
</organism>
<reference evidence="2 3" key="1">
    <citation type="submission" date="2019-12" db="EMBL/GenBank/DDBJ databases">
        <title>Chromosome-level assembly of the Caenorhabditis remanei genome.</title>
        <authorList>
            <person name="Teterina A.A."/>
            <person name="Willis J.H."/>
            <person name="Phillips P.C."/>
        </authorList>
    </citation>
    <scope>NUCLEOTIDE SEQUENCE [LARGE SCALE GENOMIC DNA]</scope>
    <source>
        <strain evidence="2 3">PX506</strain>
        <tissue evidence="2">Whole organism</tissue>
    </source>
</reference>
<feature type="region of interest" description="Disordered" evidence="1">
    <location>
        <begin position="1"/>
        <end position="44"/>
    </location>
</feature>
<dbReference type="AlphaFoldDB" id="A0A6A5HQU2"/>
<proteinExistence type="predicted"/>